<sequence length="1577" mass="167330">MSPSPPISDVVATPGAPRGMSRRQAVGLLLGSAVLPAVIGAAPASASARPVRRRVSTVADALRRLEMRDLRYRRLFQIANDRYRMTFSLARWRGGETIVRDLELRRDGAWVAATDQQSRLEEQWVVYRHGGPGHPRAEPVWLAFDEVRSSGGNSVEMRAGDPALFDLVVQWTLDGDHPEAQFVLTAHTAGDFIVGYQSGEISDLDGVDEVLCGAQQHAKAVLDDPQPRGAWELFAPMALTQREVDGGPLTTGVFVPAEVLEFEHEQALGGDDQPFGMSLRNDSLDITPTIYAPQPGLRATMAAGESRGFTFGVCAFSVPLYDAFAALARDAYDLRAYRSNVYGSSLTDTVHTMLDLAVVEPATGDSEDFVPSFSGWWSRAKGFMNVEITDDVRVAVGGVLQSAHLLTATTDDAPLYAGRARPMVEYQLSRGSIAYSPLSKPGQVANQHRLGYVAGDAIMLNALYELSGHRAGGIRRLGIASIAADEVGRDRPRFAVELAAYQLTGDGSHLTAALRLARDYIEHEIDTAYTTVPAEGGFAISYSRSWLDLVVLYEATGEADILAGAYREAQRFVTQTTVRPVPVGGTVTVGQPPVRTQQYDWPSDGLPAYPRTAVDVETVPSWYVSTTGLTFEQLTTYKVSTSASTAAGGGFVFNPCWAGALLRLGHYADDDLIVDLAHNMVIGRYTNYPGYYSRDFQVIQMKPDFPLQGPSGVTAIYPHHMPAQIGMTIDYLVSEHLVRSDGQIDFPGVHEADYVYFRYTLFGHAPGRFYGEDGVWPWFPRGIVEVDNPAVNWLTGVGNGSLYLSLTNTSGEPQVVVVSLATDLLGLLPNDTVDVEVLSDPSGSTASLPAGGIEVTVPPHGIVAIAARAIDVHAPWHVPAVDGDHGATTFHARPADANLGTVRGVLLPRAGGGSGYDAYVMVDSLDPVTLEHRVDEGAWVASPEKPYPYEWTIGVDEVSASFTYRVVADTVTTDPVTLRLPAAQTGGSTIGVLVDLDAPSTTVAGADLSVRVIVRNRTSAALAGAAVDLGLPSGWTVTPDSVPTEPIPAAGTASWIYDVSVAPDATAGAATLAATAAWTGGSAQSEPFQLTVRDPRRLVGVIAGTQRVTEPGQQFTVTATVSNPGTQAVDIPVTISGPGGWVIDVPTAQVSVPAGDIERHTVTVTAPAELPWGTSPRFTASLDGIWSANVAVAVATEPQVVHVQSPWPLYQETGQWRFSGLAGWGGTRSRYNLDSLTGGTARWAPDIPAAGSYEVSVWYPAHTVSATQAAFVVRHGGGEDTVVVDQTSGGGEWRSLGYYEFEAGRTGDVYLEVQDAETHRTSAVRFRPTTDADLRANLVVSAADIATPGGNSTLTVSVSAAPAAAIAGCLSIGVPAGWLAEPGAVDVDVAAGDEQTIEVEIQASAIAAVGALHEVTLTLGELTTTAIIAVGEVDPGNRVVIDTGSGAGSYGETGAWAQSNLRGWDGGVTRWIAPATAGTAAWTPALGASGRYRVSVWFPGEINNSTRAVYQVTHAGGQAEVELDQREGSAWIELGIWDLDVATATIALTGLDTGRLRADAVRTERLETAENGMECDT</sequence>
<dbReference type="Pfam" id="PF25275">
    <property type="entry name" value="Golvesin_C"/>
    <property type="match status" value="2"/>
</dbReference>
<dbReference type="GO" id="GO:0005975">
    <property type="term" value="P:carbohydrate metabolic process"/>
    <property type="evidence" value="ECO:0007669"/>
    <property type="project" value="UniProtKB-ARBA"/>
</dbReference>
<evidence type="ECO:0000259" key="1">
    <source>
        <dbReference type="Pfam" id="PF10633"/>
    </source>
</evidence>
<comment type="caution">
    <text evidence="3">The sequence shown here is derived from an EMBL/GenBank/DDBJ whole genome shotgun (WGS) entry which is preliminary data.</text>
</comment>
<dbReference type="InterPro" id="IPR018905">
    <property type="entry name" value="A-galactase_NEW3"/>
</dbReference>
<feature type="domain" description="Golvesin/Xly CBD-like" evidence="2">
    <location>
        <begin position="1210"/>
        <end position="1318"/>
    </location>
</feature>
<dbReference type="EC" id="4.2.2.12" evidence="3"/>
<accession>A0A7M4DDR3</accession>
<organism evidence="3 4">
    <name type="scientific">Occultella aeris</name>
    <dbReference type="NCBI Taxonomy" id="2761496"/>
    <lineage>
        <taxon>Bacteria</taxon>
        <taxon>Bacillati</taxon>
        <taxon>Actinomycetota</taxon>
        <taxon>Actinomycetes</taxon>
        <taxon>Micrococcales</taxon>
        <taxon>Ruaniaceae</taxon>
        <taxon>Occultella</taxon>
    </lineage>
</organism>
<name>A0A7M4DDR3_9MICO</name>
<dbReference type="Pfam" id="PF10633">
    <property type="entry name" value="NPCBM_assoc"/>
    <property type="match status" value="1"/>
</dbReference>
<dbReference type="InterPro" id="IPR013783">
    <property type="entry name" value="Ig-like_fold"/>
</dbReference>
<dbReference type="RefSeq" id="WP_156738826.1">
    <property type="nucleotide sequence ID" value="NZ_CACRYJ010000004.1"/>
</dbReference>
<dbReference type="EMBL" id="CACRYJ010000004">
    <property type="protein sequence ID" value="VZO34983.1"/>
    <property type="molecule type" value="Genomic_DNA"/>
</dbReference>
<feature type="domain" description="Alpha-galactosidase NEW3" evidence="1">
    <location>
        <begin position="1110"/>
        <end position="1173"/>
    </location>
</feature>
<keyword evidence="3" id="KW-0456">Lyase</keyword>
<dbReference type="Proteomes" id="UP000419743">
    <property type="component" value="Unassembled WGS sequence"/>
</dbReference>
<dbReference type="GO" id="GO:0047492">
    <property type="term" value="F:xanthan lyase activity"/>
    <property type="evidence" value="ECO:0007669"/>
    <property type="project" value="UniProtKB-EC"/>
</dbReference>
<dbReference type="Gene3D" id="2.60.40.10">
    <property type="entry name" value="Immunoglobulins"/>
    <property type="match status" value="2"/>
</dbReference>
<proteinExistence type="predicted"/>
<gene>
    <name evidence="3" type="primary">xly_1</name>
    <name evidence="3" type="ORF">HALOF300_00252</name>
</gene>
<evidence type="ECO:0000259" key="2">
    <source>
        <dbReference type="Pfam" id="PF25275"/>
    </source>
</evidence>
<feature type="domain" description="Golvesin/Xly CBD-like" evidence="2">
    <location>
        <begin position="1441"/>
        <end position="1564"/>
    </location>
</feature>
<protein>
    <submittedName>
        <fullName evidence="3">Xanthan lyase</fullName>
        <ecNumber evidence="3">4.2.2.12</ecNumber>
    </submittedName>
</protein>
<evidence type="ECO:0000313" key="4">
    <source>
        <dbReference type="Proteomes" id="UP000419743"/>
    </source>
</evidence>
<reference evidence="3 4" key="1">
    <citation type="submission" date="2019-11" db="EMBL/GenBank/DDBJ databases">
        <authorList>
            <person name="Criscuolo A."/>
        </authorList>
    </citation>
    <scope>NUCLEOTIDE SEQUENCE [LARGE SCALE GENOMIC DNA]</scope>
    <source>
        <strain evidence="3">CIP111667</strain>
    </source>
</reference>
<evidence type="ECO:0000313" key="3">
    <source>
        <dbReference type="EMBL" id="VZO34983.1"/>
    </source>
</evidence>
<dbReference type="PROSITE" id="PS51318">
    <property type="entry name" value="TAT"/>
    <property type="match status" value="1"/>
</dbReference>
<dbReference type="InterPro" id="IPR006311">
    <property type="entry name" value="TAT_signal"/>
</dbReference>
<keyword evidence="4" id="KW-1185">Reference proteome</keyword>
<dbReference type="InterPro" id="IPR033803">
    <property type="entry name" value="CBD-like_Golvesin-Xly"/>
</dbReference>